<dbReference type="AlphaFoldDB" id="A0A7W5EQ93"/>
<evidence type="ECO:0000313" key="2">
    <source>
        <dbReference type="EMBL" id="MBB3229478.1"/>
    </source>
</evidence>
<dbReference type="EMBL" id="JACHXR010000001">
    <property type="protein sequence ID" value="MBB3229478.1"/>
    <property type="molecule type" value="Genomic_DNA"/>
</dbReference>
<keyword evidence="1" id="KW-0472">Membrane</keyword>
<evidence type="ECO:0000256" key="1">
    <source>
        <dbReference type="SAM" id="Phobius"/>
    </source>
</evidence>
<sequence length="54" mass="5478">MDGLTWITYVGVIVALIIFPGPVALLCTSHGLRFGRATGGLFMAAGGSLIASSP</sequence>
<keyword evidence="1" id="KW-1133">Transmembrane helix</keyword>
<proteinExistence type="predicted"/>
<keyword evidence="3" id="KW-1185">Reference proteome</keyword>
<evidence type="ECO:0000313" key="3">
    <source>
        <dbReference type="Proteomes" id="UP000518892"/>
    </source>
</evidence>
<reference evidence="2 3" key="1">
    <citation type="submission" date="2020-08" db="EMBL/GenBank/DDBJ databases">
        <title>Genomic Encyclopedia of Type Strains, Phase III (KMG-III): the genomes of soil and plant-associated and newly described type strains.</title>
        <authorList>
            <person name="Whitman W."/>
        </authorList>
    </citation>
    <scope>NUCLEOTIDE SEQUENCE [LARGE SCALE GENOMIC DNA]</scope>
    <source>
        <strain evidence="2 3">CECT 7744</strain>
    </source>
</reference>
<name>A0A7W5EQ93_9GAMM</name>
<dbReference type="Proteomes" id="UP000518892">
    <property type="component" value="Unassembled WGS sequence"/>
</dbReference>
<organism evidence="2 3">
    <name type="scientific">Halomonas stenophila</name>
    <dbReference type="NCBI Taxonomy" id="795312"/>
    <lineage>
        <taxon>Bacteria</taxon>
        <taxon>Pseudomonadati</taxon>
        <taxon>Pseudomonadota</taxon>
        <taxon>Gammaproteobacteria</taxon>
        <taxon>Oceanospirillales</taxon>
        <taxon>Halomonadaceae</taxon>
        <taxon>Halomonas</taxon>
    </lineage>
</organism>
<keyword evidence="1" id="KW-0812">Transmembrane</keyword>
<comment type="caution">
    <text evidence="2">The sequence shown here is derived from an EMBL/GenBank/DDBJ whole genome shotgun (WGS) entry which is preliminary data.</text>
</comment>
<accession>A0A7W5EQ93</accession>
<protein>
    <submittedName>
        <fullName evidence="2">Threonine/homoserine/homoserine lactone efflux protein</fullName>
    </submittedName>
</protein>
<dbReference type="RefSeq" id="WP_246403645.1">
    <property type="nucleotide sequence ID" value="NZ_JACHXR010000001.1"/>
</dbReference>
<feature type="transmembrane region" description="Helical" evidence="1">
    <location>
        <begin position="6"/>
        <end position="27"/>
    </location>
</feature>
<gene>
    <name evidence="2" type="ORF">FHR97_000293</name>
</gene>